<name>A0A401ZMU6_9CHLR</name>
<keyword evidence="2" id="KW-0560">Oxidoreductase</keyword>
<dbReference type="Proteomes" id="UP000287224">
    <property type="component" value="Unassembled WGS sequence"/>
</dbReference>
<dbReference type="EMBL" id="BIFQ01000002">
    <property type="protein sequence ID" value="GCE08201.1"/>
    <property type="molecule type" value="Genomic_DNA"/>
</dbReference>
<dbReference type="GO" id="GO:0016491">
    <property type="term" value="F:oxidoreductase activity"/>
    <property type="evidence" value="ECO:0007669"/>
    <property type="project" value="UniProtKB-KW"/>
</dbReference>
<reference evidence="4" key="1">
    <citation type="submission" date="2018-12" db="EMBL/GenBank/DDBJ databases">
        <title>Tengunoibacter tsumagoiensis gen. nov., sp. nov., Dictyobacter kobayashii sp. nov., D. alpinus sp. nov., and D. joshuensis sp. nov. and description of Dictyobacteraceae fam. nov. within the order Ktedonobacterales isolated from Tengu-no-mugimeshi.</title>
        <authorList>
            <person name="Wang C.M."/>
            <person name="Zheng Y."/>
            <person name="Sakai Y."/>
            <person name="Toyoda A."/>
            <person name="Minakuchi Y."/>
            <person name="Abe K."/>
            <person name="Yokota A."/>
            <person name="Yabe S."/>
        </authorList>
    </citation>
    <scope>NUCLEOTIDE SEQUENCE [LARGE SCALE GENOMIC DNA]</scope>
    <source>
        <strain evidence="4">S-27</strain>
    </source>
</reference>
<sequence length="311" mass="33885">MNHWTVNDIPDLRGRIALVTGANRGLGLEETRALAQHGAHVIMAVRNLKQGQLAEAEIKQTVPDASLEVMSLDLSSLASVREFAARVLQTHQRLDLLLNNAGLTALPQRQETQDGFEMQFGTNHLGHFALTGLLVPRLLTTPGSRVVTMTSNGRRTAAHLDFDDLQSQRSYSRWGAYGKSKRANLLFAFELQTRFTEAGVGTISVAAHPGGANTSKGGSWDHLSPFERFFFGLFSQSASMGALPLLYAATHEHITGGELVGPGGFANSIGYPKVDRHASNEYDHPAAARLWKVSEELTGVTYDALRQRVEA</sequence>
<dbReference type="PRINTS" id="PR00081">
    <property type="entry name" value="GDHRDH"/>
</dbReference>
<dbReference type="PANTHER" id="PTHR24320:SF148">
    <property type="entry name" value="NAD(P)-BINDING ROSSMANN-FOLD SUPERFAMILY PROTEIN"/>
    <property type="match status" value="1"/>
</dbReference>
<dbReference type="SUPFAM" id="SSF51735">
    <property type="entry name" value="NAD(P)-binding Rossmann-fold domains"/>
    <property type="match status" value="1"/>
</dbReference>
<comment type="similarity">
    <text evidence="1">Belongs to the short-chain dehydrogenases/reductases (SDR) family.</text>
</comment>
<evidence type="ECO:0000256" key="1">
    <source>
        <dbReference type="ARBA" id="ARBA00006484"/>
    </source>
</evidence>
<dbReference type="PANTHER" id="PTHR24320">
    <property type="entry name" value="RETINOL DEHYDROGENASE"/>
    <property type="match status" value="1"/>
</dbReference>
<gene>
    <name evidence="3" type="ORF">KDAU_55300</name>
</gene>
<evidence type="ECO:0000313" key="4">
    <source>
        <dbReference type="Proteomes" id="UP000287224"/>
    </source>
</evidence>
<evidence type="ECO:0000313" key="3">
    <source>
        <dbReference type="EMBL" id="GCE08201.1"/>
    </source>
</evidence>
<dbReference type="AlphaFoldDB" id="A0A401ZMU6"/>
<dbReference type="CDD" id="cd05327">
    <property type="entry name" value="retinol-DH_like_SDR_c_like"/>
    <property type="match status" value="1"/>
</dbReference>
<keyword evidence="4" id="KW-1185">Reference proteome</keyword>
<evidence type="ECO:0000256" key="2">
    <source>
        <dbReference type="ARBA" id="ARBA00023002"/>
    </source>
</evidence>
<dbReference type="Pfam" id="PF00106">
    <property type="entry name" value="adh_short"/>
    <property type="match status" value="1"/>
</dbReference>
<dbReference type="Gene3D" id="3.40.50.720">
    <property type="entry name" value="NAD(P)-binding Rossmann-like Domain"/>
    <property type="match status" value="1"/>
</dbReference>
<dbReference type="OrthoDB" id="9809821at2"/>
<dbReference type="InterPro" id="IPR002347">
    <property type="entry name" value="SDR_fam"/>
</dbReference>
<accession>A0A401ZMU6</accession>
<dbReference type="RefSeq" id="WP_126600584.1">
    <property type="nucleotide sequence ID" value="NZ_BIFQ01000002.1"/>
</dbReference>
<proteinExistence type="inferred from homology"/>
<protein>
    <submittedName>
        <fullName evidence="3">Oxidoreductase</fullName>
    </submittedName>
</protein>
<organism evidence="3 4">
    <name type="scientific">Dictyobacter aurantiacus</name>
    <dbReference type="NCBI Taxonomy" id="1936993"/>
    <lineage>
        <taxon>Bacteria</taxon>
        <taxon>Bacillati</taxon>
        <taxon>Chloroflexota</taxon>
        <taxon>Ktedonobacteria</taxon>
        <taxon>Ktedonobacterales</taxon>
        <taxon>Dictyobacteraceae</taxon>
        <taxon>Dictyobacter</taxon>
    </lineage>
</organism>
<comment type="caution">
    <text evidence="3">The sequence shown here is derived from an EMBL/GenBank/DDBJ whole genome shotgun (WGS) entry which is preliminary data.</text>
</comment>
<dbReference type="InterPro" id="IPR036291">
    <property type="entry name" value="NAD(P)-bd_dom_sf"/>
</dbReference>
<dbReference type="NCBIfam" id="NF004846">
    <property type="entry name" value="PRK06197.1"/>
    <property type="match status" value="1"/>
</dbReference>